<keyword evidence="2 4" id="KW-0863">Zinc-finger</keyword>
<feature type="compositionally biased region" description="Polar residues" evidence="5">
    <location>
        <begin position="164"/>
        <end position="179"/>
    </location>
</feature>
<dbReference type="GO" id="GO:0008270">
    <property type="term" value="F:zinc ion binding"/>
    <property type="evidence" value="ECO:0007669"/>
    <property type="project" value="UniProtKB-KW"/>
</dbReference>
<feature type="region of interest" description="Disordered" evidence="5">
    <location>
        <begin position="287"/>
        <end position="342"/>
    </location>
</feature>
<feature type="region of interest" description="Disordered" evidence="5">
    <location>
        <begin position="779"/>
        <end position="849"/>
    </location>
</feature>
<evidence type="ECO:0000256" key="4">
    <source>
        <dbReference type="PROSITE-ProRule" id="PRU00723"/>
    </source>
</evidence>
<dbReference type="EMBL" id="KB456262">
    <property type="protein sequence ID" value="EMF14734.1"/>
    <property type="molecule type" value="Genomic_DNA"/>
</dbReference>
<dbReference type="STRING" id="692275.M3DA29"/>
<gene>
    <name evidence="7" type="ORF">SEPMUDRAFT_148361</name>
</gene>
<feature type="region of interest" description="Disordered" evidence="5">
    <location>
        <begin position="874"/>
        <end position="896"/>
    </location>
</feature>
<dbReference type="OrthoDB" id="4347at2759"/>
<sequence length="1008" mass="109981">MDSGLPNTGNEGYANANNGMFANNQQFIQYDNLFSSGNEFSASNDASWGLNASGFHNDQSRAPPSATPSWQQNVNHLSAPATQHAYDGTSSPYGRALNQSPAPYVQPNFGAVNGQNTYPYRQQQFDTSLINQGNNGHAYTRPFASAGHSARTISPQALNQTSYMPQTAHSAYQNRPSAVQQQPQQQPQPQQQQQARRVNHTSLANSVPKGADAGMFSIISFDHLSRTTNSERLGNYVNVGKEPLEWDITRSVIPAYFARRSRNELRKAAGTNQLALAKIGKKSRTLAASSGAKAASTSSEQIRYEQSSSEDSSSSDDESDYSDEDVDPDSPLPANRPDSPKGGVEYDVIKALWRSKRKSIDAATIRTSLADFWEIIKTIRDRWKADIAALTDAEEKKKTGELPLLRSRVKDQREMAEAAFRAAFKHGHRAIVELLSENISLVFILYQFLIERMKADDLNGSLSRAILELMAAFTTLTETKLEKVHLDKVLPRFQKKGDAKTQFWAKKILSNSELATKEAVADDQKKSARPADGATGTTKADAVRKLGPEPVAGVKRAASSTADGGASKKVATVTAKSNGVTATTRITGNAGTKKLGETARPATAAGAGATKKTVVAKPSGFFSSLQSAAKKPGTSNAERTAKPVAAKVPGSATTAATAKPAFSFAETMANLAKPKKEEVKPVKQEAPAQPEETPEERSKRMRKEQRRRLHVSFKTGEDLVEVRYFTHDPDEEIDHGSSQMRDMADVGGEGRMLKQKHQMMDLDDDEDSADEETKLVEFHVPSQVDFSMNPDLDKNWAPRGGGSIQPNSNERAKRDQYESSTLMVYYTNPSEIPPNPKEPENPYNGDQGGPVKMFGSLDDKWVARARDVAARRHSTQFQPHHAHGPVSQPAPGYDFSAQQPQVTPDVQSILESLKQIAAQQQPTMPTYAPPYMGTNGFQPPPPPLPQPAAVPAANIDLAAILAQIQQPQQQTFGQQGQAAQPPNYRTKVCRFFQAGKCDKGDACSYLHQ</sequence>
<feature type="zinc finger region" description="C3H1-type" evidence="4">
    <location>
        <begin position="983"/>
        <end position="1008"/>
    </location>
</feature>
<feature type="compositionally biased region" description="Acidic residues" evidence="5">
    <location>
        <begin position="313"/>
        <end position="328"/>
    </location>
</feature>
<feature type="region of interest" description="Disordered" evidence="5">
    <location>
        <begin position="673"/>
        <end position="710"/>
    </location>
</feature>
<evidence type="ECO:0000256" key="1">
    <source>
        <dbReference type="ARBA" id="ARBA00022723"/>
    </source>
</evidence>
<feature type="compositionally biased region" description="Basic residues" evidence="5">
    <location>
        <begin position="699"/>
        <end position="710"/>
    </location>
</feature>
<dbReference type="AlphaFoldDB" id="M3DA29"/>
<feature type="region of interest" description="Disordered" evidence="5">
    <location>
        <begin position="164"/>
        <end position="200"/>
    </location>
</feature>
<dbReference type="GeneID" id="27902010"/>
<evidence type="ECO:0000259" key="6">
    <source>
        <dbReference type="PROSITE" id="PS50103"/>
    </source>
</evidence>
<dbReference type="OMA" id="TATHMAY"/>
<evidence type="ECO:0000256" key="5">
    <source>
        <dbReference type="SAM" id="MobiDB-lite"/>
    </source>
</evidence>
<dbReference type="InterPro" id="IPR036855">
    <property type="entry name" value="Znf_CCCH_sf"/>
</dbReference>
<name>M3DA29_SPHMS</name>
<evidence type="ECO:0000256" key="3">
    <source>
        <dbReference type="ARBA" id="ARBA00022833"/>
    </source>
</evidence>
<feature type="compositionally biased region" description="Basic and acidic residues" evidence="5">
    <location>
        <begin position="674"/>
        <end position="683"/>
    </location>
</feature>
<organism evidence="7 8">
    <name type="scientific">Sphaerulina musiva (strain SO2202)</name>
    <name type="common">Poplar stem canker fungus</name>
    <name type="synonym">Septoria musiva</name>
    <dbReference type="NCBI Taxonomy" id="692275"/>
    <lineage>
        <taxon>Eukaryota</taxon>
        <taxon>Fungi</taxon>
        <taxon>Dikarya</taxon>
        <taxon>Ascomycota</taxon>
        <taxon>Pezizomycotina</taxon>
        <taxon>Dothideomycetes</taxon>
        <taxon>Dothideomycetidae</taxon>
        <taxon>Mycosphaerellales</taxon>
        <taxon>Mycosphaerellaceae</taxon>
        <taxon>Sphaerulina</taxon>
    </lineage>
</organism>
<dbReference type="SUPFAM" id="SSF90229">
    <property type="entry name" value="CCCH zinc finger"/>
    <property type="match status" value="1"/>
</dbReference>
<dbReference type="eggNOG" id="ENOG502S0GX">
    <property type="taxonomic scope" value="Eukaryota"/>
</dbReference>
<dbReference type="HOGENOM" id="CLU_008693_0_0_1"/>
<feature type="region of interest" description="Disordered" evidence="5">
    <location>
        <begin position="53"/>
        <end position="72"/>
    </location>
</feature>
<feature type="region of interest" description="Disordered" evidence="5">
    <location>
        <begin position="627"/>
        <end position="648"/>
    </location>
</feature>
<dbReference type="InterPro" id="IPR000571">
    <property type="entry name" value="Znf_CCCH"/>
</dbReference>
<feature type="compositionally biased region" description="Polar residues" evidence="5">
    <location>
        <begin position="88"/>
        <end position="101"/>
    </location>
</feature>
<proteinExistence type="predicted"/>
<feature type="compositionally biased region" description="Low complexity" evidence="5">
    <location>
        <begin position="531"/>
        <end position="540"/>
    </location>
</feature>
<feature type="compositionally biased region" description="Acidic residues" evidence="5">
    <location>
        <begin position="761"/>
        <end position="770"/>
    </location>
</feature>
<protein>
    <recommendedName>
        <fullName evidence="6">C3H1-type domain-containing protein</fullName>
    </recommendedName>
</protein>
<feature type="compositionally biased region" description="Low complexity" evidence="5">
    <location>
        <begin position="180"/>
        <end position="194"/>
    </location>
</feature>
<feature type="region of interest" description="Disordered" evidence="5">
    <location>
        <begin position="752"/>
        <end position="771"/>
    </location>
</feature>
<evidence type="ECO:0000256" key="2">
    <source>
        <dbReference type="ARBA" id="ARBA00022771"/>
    </source>
</evidence>
<evidence type="ECO:0000313" key="8">
    <source>
        <dbReference type="Proteomes" id="UP000016931"/>
    </source>
</evidence>
<reference evidence="7 8" key="1">
    <citation type="journal article" date="2012" name="PLoS Pathog.">
        <title>Diverse lifestyles and strategies of plant pathogenesis encoded in the genomes of eighteen Dothideomycetes fungi.</title>
        <authorList>
            <person name="Ohm R.A."/>
            <person name="Feau N."/>
            <person name="Henrissat B."/>
            <person name="Schoch C.L."/>
            <person name="Horwitz B.A."/>
            <person name="Barry K.W."/>
            <person name="Condon B.J."/>
            <person name="Copeland A.C."/>
            <person name="Dhillon B."/>
            <person name="Glaser F."/>
            <person name="Hesse C.N."/>
            <person name="Kosti I."/>
            <person name="LaButti K."/>
            <person name="Lindquist E.A."/>
            <person name="Lucas S."/>
            <person name="Salamov A.A."/>
            <person name="Bradshaw R.E."/>
            <person name="Ciuffetti L."/>
            <person name="Hamelin R.C."/>
            <person name="Kema G.H.J."/>
            <person name="Lawrence C."/>
            <person name="Scott J.A."/>
            <person name="Spatafora J.W."/>
            <person name="Turgeon B.G."/>
            <person name="de Wit P.J.G.M."/>
            <person name="Zhong S."/>
            <person name="Goodwin S.B."/>
            <person name="Grigoriev I.V."/>
        </authorList>
    </citation>
    <scope>NUCLEOTIDE SEQUENCE [LARGE SCALE GENOMIC DNA]</scope>
    <source>
        <strain evidence="7 8">SO2202</strain>
    </source>
</reference>
<evidence type="ECO:0000313" key="7">
    <source>
        <dbReference type="EMBL" id="EMF14734.1"/>
    </source>
</evidence>
<dbReference type="RefSeq" id="XP_016762855.1">
    <property type="nucleotide sequence ID" value="XM_016904873.1"/>
</dbReference>
<keyword evidence="1 4" id="KW-0479">Metal-binding</keyword>
<feature type="compositionally biased region" description="Polar residues" evidence="5">
    <location>
        <begin position="627"/>
        <end position="638"/>
    </location>
</feature>
<dbReference type="PROSITE" id="PS50103">
    <property type="entry name" value="ZF_C3H1"/>
    <property type="match status" value="1"/>
</dbReference>
<keyword evidence="3 4" id="KW-0862">Zinc</keyword>
<keyword evidence="8" id="KW-1185">Reference proteome</keyword>
<feature type="region of interest" description="Disordered" evidence="5">
    <location>
        <begin position="82"/>
        <end position="116"/>
    </location>
</feature>
<dbReference type="SMART" id="SM00356">
    <property type="entry name" value="ZnF_C3H1"/>
    <property type="match status" value="1"/>
</dbReference>
<accession>M3DA29</accession>
<feature type="region of interest" description="Disordered" evidence="5">
    <location>
        <begin position="519"/>
        <end position="569"/>
    </location>
</feature>
<feature type="compositionally biased region" description="Low complexity" evidence="5">
    <location>
        <begin position="287"/>
        <end position="299"/>
    </location>
</feature>
<feature type="domain" description="C3H1-type" evidence="6">
    <location>
        <begin position="983"/>
        <end position="1008"/>
    </location>
</feature>
<dbReference type="Gene3D" id="4.10.1000.10">
    <property type="entry name" value="Zinc finger, CCCH-type"/>
    <property type="match status" value="1"/>
</dbReference>
<feature type="compositionally biased region" description="Polar residues" evidence="5">
    <location>
        <begin position="54"/>
        <end position="72"/>
    </location>
</feature>
<dbReference type="Proteomes" id="UP000016931">
    <property type="component" value="Unassembled WGS sequence"/>
</dbReference>